<evidence type="ECO:0000313" key="1">
    <source>
        <dbReference type="EMBL" id="KAL0318586.1"/>
    </source>
</evidence>
<accession>A0AAW2LHV0</accession>
<organism evidence="1">
    <name type="scientific">Sesamum angustifolium</name>
    <dbReference type="NCBI Taxonomy" id="2727405"/>
    <lineage>
        <taxon>Eukaryota</taxon>
        <taxon>Viridiplantae</taxon>
        <taxon>Streptophyta</taxon>
        <taxon>Embryophyta</taxon>
        <taxon>Tracheophyta</taxon>
        <taxon>Spermatophyta</taxon>
        <taxon>Magnoliopsida</taxon>
        <taxon>eudicotyledons</taxon>
        <taxon>Gunneridae</taxon>
        <taxon>Pentapetalae</taxon>
        <taxon>asterids</taxon>
        <taxon>lamiids</taxon>
        <taxon>Lamiales</taxon>
        <taxon>Pedaliaceae</taxon>
        <taxon>Sesamum</taxon>
    </lineage>
</organism>
<proteinExistence type="predicted"/>
<name>A0AAW2LHV0_9LAMI</name>
<reference evidence="1" key="1">
    <citation type="submission" date="2020-06" db="EMBL/GenBank/DDBJ databases">
        <authorList>
            <person name="Li T."/>
            <person name="Hu X."/>
            <person name="Zhang T."/>
            <person name="Song X."/>
            <person name="Zhang H."/>
            <person name="Dai N."/>
            <person name="Sheng W."/>
            <person name="Hou X."/>
            <person name="Wei L."/>
        </authorList>
    </citation>
    <scope>NUCLEOTIDE SEQUENCE</scope>
    <source>
        <strain evidence="1">G01</strain>
        <tissue evidence="1">Leaf</tissue>
    </source>
</reference>
<comment type="caution">
    <text evidence="1">The sequence shown here is derived from an EMBL/GenBank/DDBJ whole genome shotgun (WGS) entry which is preliminary data.</text>
</comment>
<sequence>MKHNRECNSLTSLHSSDVGESIRVKSGDPYDLASHLIISQESVFFTNTGLVSKHACCLVIFSSACSSAEVLVEIPKGFQESKEYQALVIS</sequence>
<reference evidence="1" key="2">
    <citation type="journal article" date="2024" name="Plant">
        <title>Genomic evolution and insights into agronomic trait innovations of Sesamum species.</title>
        <authorList>
            <person name="Miao H."/>
            <person name="Wang L."/>
            <person name="Qu L."/>
            <person name="Liu H."/>
            <person name="Sun Y."/>
            <person name="Le M."/>
            <person name="Wang Q."/>
            <person name="Wei S."/>
            <person name="Zheng Y."/>
            <person name="Lin W."/>
            <person name="Duan Y."/>
            <person name="Cao H."/>
            <person name="Xiong S."/>
            <person name="Wang X."/>
            <person name="Wei L."/>
            <person name="Li C."/>
            <person name="Ma Q."/>
            <person name="Ju M."/>
            <person name="Zhao R."/>
            <person name="Li G."/>
            <person name="Mu C."/>
            <person name="Tian Q."/>
            <person name="Mei H."/>
            <person name="Zhang T."/>
            <person name="Gao T."/>
            <person name="Zhang H."/>
        </authorList>
    </citation>
    <scope>NUCLEOTIDE SEQUENCE</scope>
    <source>
        <strain evidence="1">G01</strain>
    </source>
</reference>
<dbReference type="EMBL" id="JACGWK010000013">
    <property type="protein sequence ID" value="KAL0318586.1"/>
    <property type="molecule type" value="Genomic_DNA"/>
</dbReference>
<protein>
    <submittedName>
        <fullName evidence="1">Uncharacterized protein</fullName>
    </submittedName>
</protein>
<dbReference type="AlphaFoldDB" id="A0AAW2LHV0"/>
<gene>
    <name evidence="1" type="ORF">Sangu_2014800</name>
</gene>